<dbReference type="PANTHER" id="PTHR44103">
    <property type="entry name" value="PROPROTEIN CONVERTASE P"/>
    <property type="match status" value="1"/>
</dbReference>
<organism evidence="3 4">
    <name type="scientific">Bacteroides nordii</name>
    <dbReference type="NCBI Taxonomy" id="291645"/>
    <lineage>
        <taxon>Bacteria</taxon>
        <taxon>Pseudomonadati</taxon>
        <taxon>Bacteroidota</taxon>
        <taxon>Bacteroidia</taxon>
        <taxon>Bacteroidales</taxon>
        <taxon>Bacteroidaceae</taxon>
        <taxon>Bacteroides</taxon>
    </lineage>
</organism>
<name>A0A413VP05_9BACE</name>
<dbReference type="PANTHER" id="PTHR44103:SF1">
    <property type="entry name" value="PROPROTEIN CONVERTASE P"/>
    <property type="match status" value="1"/>
</dbReference>
<evidence type="ECO:0000313" key="3">
    <source>
        <dbReference type="EMBL" id="RHB35358.1"/>
    </source>
</evidence>
<dbReference type="Gene3D" id="2.130.10.130">
    <property type="entry name" value="Integrin alpha, N-terminal"/>
    <property type="match status" value="2"/>
</dbReference>
<dbReference type="Pfam" id="PF13517">
    <property type="entry name" value="FG-GAP_3"/>
    <property type="match status" value="3"/>
</dbReference>
<proteinExistence type="predicted"/>
<dbReference type="InterPro" id="IPR028994">
    <property type="entry name" value="Integrin_alpha_N"/>
</dbReference>
<accession>A0A413VP05</accession>
<evidence type="ECO:0000256" key="2">
    <source>
        <dbReference type="SAM" id="SignalP"/>
    </source>
</evidence>
<reference evidence="3 4" key="1">
    <citation type="submission" date="2018-08" db="EMBL/GenBank/DDBJ databases">
        <title>A genome reference for cultivated species of the human gut microbiota.</title>
        <authorList>
            <person name="Zou Y."/>
            <person name="Xue W."/>
            <person name="Luo G."/>
        </authorList>
    </citation>
    <scope>NUCLEOTIDE SEQUENCE [LARGE SCALE GENOMIC DNA]</scope>
    <source>
        <strain evidence="3 4">AM40-30BH</strain>
    </source>
</reference>
<evidence type="ECO:0000313" key="4">
    <source>
        <dbReference type="Proteomes" id="UP000284379"/>
    </source>
</evidence>
<dbReference type="Proteomes" id="UP000284379">
    <property type="component" value="Unassembled WGS sequence"/>
</dbReference>
<sequence length="657" mass="72429">MKIRKLLSTMALSALVASNAFATEPVKVEWGDVIKQPWGDPSDPEGANVCSWFQWGQDLWFDYNNDGYPDRFLIGGKHQDMGHAYLFRNEEGSEFTNIPVNIPKLEIAGAVVLDFDNDGIMDLYVQGKKVTDNGEGGQNRENYTAIWRGTGDPDNPFEHAVQQEIDELGIGESEGQHRGYFCAAGDYDNDGWTDLFMTGWARKDESWHVILYRNNQGVFEEVQNPVGEDGEGIEPFKTITTGSVYLSDLNKDGYLDLIVSGNDQTNGWIATTTIYFNNGDGTFRETTQQGFFEGQKSGTTFTADVNNDGYPDILEFGDLKNSDTETNNTVGNLYINNGDGTFADPLKTEVTNLLTARAMPAIGDINNDGKIDIMIQCGWSSTDGQTETDYSLANLYYNNGDNSFTREFLNDNTNSHESDVNFIDFNHDGALDYSISGWGPKEPNWFNRLVPNNLTSDLAMNEAPGFTSNSDVQVKQDGSDVIIFWGNATDDTTLAEAIRYNIYIKAKKADDFGVTYTYTYAPASLQANKMFGTTTYDSKVAARLINSHQIRMKGFNTTDYEFAVQPVDNGNLGGKFIVANIAGGSGIGNTQVATANVYVNNGTIIIESNSSTAYAINTIDGKQIVNGICDNKATERVNQGIYLVKVANTTHKVCVLQ</sequence>
<evidence type="ECO:0000256" key="1">
    <source>
        <dbReference type="ARBA" id="ARBA00022729"/>
    </source>
</evidence>
<feature type="signal peptide" evidence="2">
    <location>
        <begin position="1"/>
        <end position="22"/>
    </location>
</feature>
<keyword evidence="1 2" id="KW-0732">Signal</keyword>
<protein>
    <submittedName>
        <fullName evidence="3">VCBS repeat-containing protein</fullName>
    </submittedName>
</protein>
<comment type="caution">
    <text evidence="3">The sequence shown here is derived from an EMBL/GenBank/DDBJ whole genome shotgun (WGS) entry which is preliminary data.</text>
</comment>
<dbReference type="SUPFAM" id="SSF69318">
    <property type="entry name" value="Integrin alpha N-terminal domain"/>
    <property type="match status" value="1"/>
</dbReference>
<dbReference type="EMBL" id="QSGO01000006">
    <property type="protein sequence ID" value="RHB35358.1"/>
    <property type="molecule type" value="Genomic_DNA"/>
</dbReference>
<dbReference type="RefSeq" id="WP_007482810.1">
    <property type="nucleotide sequence ID" value="NZ_CABJFV010000006.1"/>
</dbReference>
<dbReference type="InterPro" id="IPR013517">
    <property type="entry name" value="FG-GAP"/>
</dbReference>
<feature type="chain" id="PRO_5019166655" evidence="2">
    <location>
        <begin position="23"/>
        <end position="657"/>
    </location>
</feature>
<gene>
    <name evidence="3" type="ORF">DW888_09540</name>
</gene>
<dbReference type="AlphaFoldDB" id="A0A413VP05"/>